<dbReference type="InterPro" id="IPR011989">
    <property type="entry name" value="ARM-like"/>
</dbReference>
<feature type="transmembrane region" description="Helical" evidence="1">
    <location>
        <begin position="129"/>
        <end position="155"/>
    </location>
</feature>
<feature type="transmembrane region" description="Helical" evidence="1">
    <location>
        <begin position="206"/>
        <end position="231"/>
    </location>
</feature>
<dbReference type="Gramene" id="LPERR12G13570.1">
    <property type="protein sequence ID" value="LPERR12G13570.1"/>
    <property type="gene ID" value="LPERR12G13570"/>
</dbReference>
<feature type="transmembrane region" description="Helical" evidence="1">
    <location>
        <begin position="256"/>
        <end position="280"/>
    </location>
</feature>
<dbReference type="Proteomes" id="UP000032180">
    <property type="component" value="Chromosome 12"/>
</dbReference>
<dbReference type="HOGENOM" id="CLU_006857_3_1_1"/>
<evidence type="ECO:0000313" key="3">
    <source>
        <dbReference type="Proteomes" id="UP000032180"/>
    </source>
</evidence>
<dbReference type="EnsemblPlants" id="LPERR12G13570.1">
    <property type="protein sequence ID" value="LPERR12G13570.1"/>
    <property type="gene ID" value="LPERR12G13570"/>
</dbReference>
<feature type="transmembrane region" description="Helical" evidence="1">
    <location>
        <begin position="23"/>
        <end position="43"/>
    </location>
</feature>
<dbReference type="STRING" id="77586.A0A0D9Y0L0"/>
<evidence type="ECO:0008006" key="4">
    <source>
        <dbReference type="Google" id="ProtNLM"/>
    </source>
</evidence>
<protein>
    <recommendedName>
        <fullName evidence="4">DUF4220 domain-containing protein</fullName>
    </recommendedName>
</protein>
<dbReference type="PANTHER" id="PTHR33115:SF73">
    <property type="entry name" value="OS07G0649300 PROTEIN"/>
    <property type="match status" value="1"/>
</dbReference>
<keyword evidence="1" id="KW-0472">Membrane</keyword>
<reference evidence="2" key="3">
    <citation type="submission" date="2015-04" db="UniProtKB">
        <authorList>
            <consortium name="EnsemblPlants"/>
        </authorList>
    </citation>
    <scope>IDENTIFICATION</scope>
</reference>
<keyword evidence="3" id="KW-1185">Reference proteome</keyword>
<feature type="transmembrane region" description="Helical" evidence="1">
    <location>
        <begin position="175"/>
        <end position="194"/>
    </location>
</feature>
<keyword evidence="1" id="KW-1133">Transmembrane helix</keyword>
<reference evidence="2 3" key="1">
    <citation type="submission" date="2012-08" db="EMBL/GenBank/DDBJ databases">
        <title>Oryza genome evolution.</title>
        <authorList>
            <person name="Wing R.A."/>
        </authorList>
    </citation>
    <scope>NUCLEOTIDE SEQUENCE</scope>
</reference>
<feature type="transmembrane region" description="Helical" evidence="1">
    <location>
        <begin position="55"/>
        <end position="75"/>
    </location>
</feature>
<feature type="transmembrane region" description="Helical" evidence="1">
    <location>
        <begin position="87"/>
        <end position="109"/>
    </location>
</feature>
<proteinExistence type="predicted"/>
<dbReference type="PANTHER" id="PTHR33115">
    <property type="entry name" value="ARM REPEAT SUPERFAMILY PROTEIN"/>
    <property type="match status" value="1"/>
</dbReference>
<reference evidence="3" key="2">
    <citation type="submission" date="2013-12" db="EMBL/GenBank/DDBJ databases">
        <authorList>
            <person name="Yu Y."/>
            <person name="Lee S."/>
            <person name="de Baynast K."/>
            <person name="Wissotski M."/>
            <person name="Liu L."/>
            <person name="Talag J."/>
            <person name="Goicoechea J."/>
            <person name="Angelova A."/>
            <person name="Jetty R."/>
            <person name="Kudrna D."/>
            <person name="Golser W."/>
            <person name="Rivera L."/>
            <person name="Zhang J."/>
            <person name="Wing R."/>
        </authorList>
    </citation>
    <scope>NUCLEOTIDE SEQUENCE</scope>
</reference>
<accession>A0A0D9Y0L0</accession>
<dbReference type="AlphaFoldDB" id="A0A0D9Y0L0"/>
<dbReference type="SUPFAM" id="SSF48371">
    <property type="entry name" value="ARM repeat"/>
    <property type="match status" value="1"/>
</dbReference>
<evidence type="ECO:0000313" key="2">
    <source>
        <dbReference type="EnsemblPlants" id="LPERR12G13570.1"/>
    </source>
</evidence>
<dbReference type="Gene3D" id="1.25.10.10">
    <property type="entry name" value="Leucine-rich Repeat Variant"/>
    <property type="match status" value="1"/>
</dbReference>
<evidence type="ECO:0000256" key="1">
    <source>
        <dbReference type="SAM" id="Phobius"/>
    </source>
</evidence>
<sequence>MFTRDNRLDYRVFFSTRGAFRPLGWNGLLTVLVYFSVVLVLLLKYYYYAHRGGNSFFMVALIVVMAVFIAIGQVLSSGALKLVRNPLIRSAISLWSPLLAILLMGLCVLNSRAHYNSDFDFECKNSTRWIMYTGLFLPVLVLTISKLQFPCIIKLVESGMSSRQKQYMLAFWRRVILNLCMLAAIVMLLFNFRGIYVKLGIIQHQIFALLLVSFGNLQIPAAVLRVVLAVVRLKSISKDYSNPKENEINLAKSLKIFYGIVLGQGILYTVACLLEVFSFIPRRFLIRRAGFKGKRGVRYVNLYYAYAFEKYMRGAMLAQKKISLVTFAMDSINSSDKSSKKLDGVQVLHIFLTKEEFRAKTIQKLTTSRETMSSLFSMLGWTSDGDEDIRLFAAKVTAEIAGSLRVVRIPGAVQLVASLLDNIDHQPKDHFLLCDSQEATQECPTQEAVIEHNSSQIAKFFTYILIPVDEPTNTSDQQNSSLMSYWKQKTKCWSIPEDEPSTNQDYNLERLVHGLIILERLASFDSENCMEISRSTGLISKMIDFTSDRNDMGTWSLRVLRRLSSTKGKLGVTLRYKILEHPFLLTNLTDILDDSGISSHELMELAAEILKNLAMDRTISEDIKQIRVIISSLMRAFLSRNASTTSTNSSHLLRKISGQALALLAMESSNNCLAMLRESGYEFIKELTTMFHHDLYKFTAASLLGNICDHAQSELSNSDLRELFYILRKVLEGIMGAQGAELEICKVIPENFAQELEHGQIKEIFVQRLVNALNANMKASAHCPGIRRVIVQHAIYLMECNSRYANDFHRCHMVDTLSMVERTPSRAENYRLFSGDTGLMEHVTPLSSLVARAKEIMGHEWLRGISSIT</sequence>
<dbReference type="InterPro" id="IPR016024">
    <property type="entry name" value="ARM-type_fold"/>
</dbReference>
<keyword evidence="1" id="KW-0812">Transmembrane</keyword>
<organism evidence="2 3">
    <name type="scientific">Leersia perrieri</name>
    <dbReference type="NCBI Taxonomy" id="77586"/>
    <lineage>
        <taxon>Eukaryota</taxon>
        <taxon>Viridiplantae</taxon>
        <taxon>Streptophyta</taxon>
        <taxon>Embryophyta</taxon>
        <taxon>Tracheophyta</taxon>
        <taxon>Spermatophyta</taxon>
        <taxon>Magnoliopsida</taxon>
        <taxon>Liliopsida</taxon>
        <taxon>Poales</taxon>
        <taxon>Poaceae</taxon>
        <taxon>BOP clade</taxon>
        <taxon>Oryzoideae</taxon>
        <taxon>Oryzeae</taxon>
        <taxon>Oryzinae</taxon>
        <taxon>Leersia</taxon>
    </lineage>
</organism>
<dbReference type="eggNOG" id="ENOG502QRQI">
    <property type="taxonomic scope" value="Eukaryota"/>
</dbReference>
<name>A0A0D9Y0L0_9ORYZ</name>